<dbReference type="RefSeq" id="WP_062477903.1">
    <property type="nucleotide sequence ID" value="NZ_CP013650.1"/>
</dbReference>
<dbReference type="InterPro" id="IPR008769">
    <property type="entry name" value="PhaF_PhaI"/>
</dbReference>
<keyword evidence="1" id="KW-0175">Coiled coil</keyword>
<dbReference type="PANTHER" id="PTHR38664">
    <property type="entry name" value="SLR0058 PROTEIN"/>
    <property type="match status" value="1"/>
</dbReference>
<dbReference type="NCBIfam" id="NF047773">
    <property type="entry name" value="phas_rel_Lepto"/>
    <property type="match status" value="1"/>
</dbReference>
<dbReference type="STRING" id="1526571.AT746_06190"/>
<reference evidence="2 3" key="1">
    <citation type="submission" date="2015-12" db="EMBL/GenBank/DDBJ databases">
        <title>Complete genome of Lacimicrobium alkaliphilum KCTC 32984.</title>
        <authorList>
            <person name="Kim S.-G."/>
            <person name="Lee Y.-J."/>
        </authorList>
    </citation>
    <scope>NUCLEOTIDE SEQUENCE [LARGE SCALE GENOMIC DNA]</scope>
    <source>
        <strain evidence="2 3">YelD216</strain>
    </source>
</reference>
<accession>A0A0U3AY40</accession>
<dbReference type="KEGG" id="lal:AT746_06190"/>
<feature type="coiled-coil region" evidence="1">
    <location>
        <begin position="90"/>
        <end position="117"/>
    </location>
</feature>
<dbReference type="PANTHER" id="PTHR38664:SF1">
    <property type="entry name" value="SLR0058 PROTEIN"/>
    <property type="match status" value="1"/>
</dbReference>
<dbReference type="Gene3D" id="1.20.5.340">
    <property type="match status" value="1"/>
</dbReference>
<name>A0A0U3AY40_9ALTE</name>
<organism evidence="2 3">
    <name type="scientific">Lacimicrobium alkaliphilum</name>
    <dbReference type="NCBI Taxonomy" id="1526571"/>
    <lineage>
        <taxon>Bacteria</taxon>
        <taxon>Pseudomonadati</taxon>
        <taxon>Pseudomonadota</taxon>
        <taxon>Gammaproteobacteria</taxon>
        <taxon>Alteromonadales</taxon>
        <taxon>Alteromonadaceae</taxon>
        <taxon>Lacimicrobium</taxon>
    </lineage>
</organism>
<protein>
    <recommendedName>
        <fullName evidence="4">Poly(3-hydroxyalkanoate) granule-associated protein PhaI</fullName>
    </recommendedName>
</protein>
<dbReference type="AlphaFoldDB" id="A0A0U3AY40"/>
<gene>
    <name evidence="2" type="ORF">AT746_06190</name>
</gene>
<dbReference type="EMBL" id="CP013650">
    <property type="protein sequence ID" value="ALS97896.1"/>
    <property type="molecule type" value="Genomic_DNA"/>
</dbReference>
<keyword evidence="3" id="KW-1185">Reference proteome</keyword>
<dbReference type="Proteomes" id="UP000068447">
    <property type="component" value="Chromosome"/>
</dbReference>
<evidence type="ECO:0000313" key="3">
    <source>
        <dbReference type="Proteomes" id="UP000068447"/>
    </source>
</evidence>
<proteinExistence type="predicted"/>
<dbReference type="OrthoDB" id="5801582at2"/>
<evidence type="ECO:0008006" key="4">
    <source>
        <dbReference type="Google" id="ProtNLM"/>
    </source>
</evidence>
<evidence type="ECO:0000256" key="1">
    <source>
        <dbReference type="SAM" id="Coils"/>
    </source>
</evidence>
<evidence type="ECO:0000313" key="2">
    <source>
        <dbReference type="EMBL" id="ALS97896.1"/>
    </source>
</evidence>
<sequence length="121" mass="13262">MTKLDSIKNTVNDAEDFARKIWLAGLGAYGKSLDEVQGRYEKLNADASKLFDELVVKGTKLETEAKGKIKAKTNVEARVAEVRQKLGLDKPEMEQKVDELSARIDALTAAVAALAEKQNKA</sequence>